<dbReference type="SUPFAM" id="SSF75169">
    <property type="entry name" value="DsrEFH-like"/>
    <property type="match status" value="1"/>
</dbReference>
<evidence type="ECO:0000256" key="5">
    <source>
        <dbReference type="ARBA" id="ARBA00023002"/>
    </source>
</evidence>
<dbReference type="SUPFAM" id="SSF55424">
    <property type="entry name" value="FAD/NAD-linked reductases, dimerisation (C-terminal) domain"/>
    <property type="match status" value="1"/>
</dbReference>
<dbReference type="eggNOG" id="COG0607">
    <property type="taxonomic scope" value="Bacteria"/>
</dbReference>
<dbReference type="Pfam" id="PF01206">
    <property type="entry name" value="TusA"/>
    <property type="match status" value="1"/>
</dbReference>
<dbReference type="SUPFAM" id="SSF51905">
    <property type="entry name" value="FAD/NAD(P)-binding domain"/>
    <property type="match status" value="1"/>
</dbReference>
<dbReference type="InterPro" id="IPR036868">
    <property type="entry name" value="TusA-like_sf"/>
</dbReference>
<dbReference type="SMART" id="SM00450">
    <property type="entry name" value="RHOD"/>
    <property type="match status" value="1"/>
</dbReference>
<dbReference type="InterPro" id="IPR036873">
    <property type="entry name" value="Rhodanese-like_dom_sf"/>
</dbReference>
<evidence type="ECO:0000256" key="4">
    <source>
        <dbReference type="ARBA" id="ARBA00022827"/>
    </source>
</evidence>
<sequence>MGKKILIVGGVAGGASAAARLRRLDEDSEIIMFERGEYISFANCGLPYYIGGVIQERSALVVQTVEATQKKFNIDIRNFSEVVKIDRDKKSVQVKNINTGEVYDESYDTLILSPGANPVKPPIPGIESAKNIFTLRNIPDTDAIKSCVDEQKPKSAVVIGAGFIGLEMAENLHAKGIHVTIVEMLDQVMAPIDFEMASIIHGHIEDKGVELILSDGVKSFEDNGKRVILQSGKELKTDMIILSIGIKPENSLAIGAGLEIGERGGIKVDEYLRTSDESIYAIGDAIEVKDYVSGFPTLVPLAWPANRQGRSVADNIYGKNVKYKGTLGTSVAKVFDMTVASTGNNEKTLKRIGADYKVVHIHPGAHAGYYPGAFPVSLKMTFDPNTGKIFGVQGVGYAGVEKRIDVVATAIKGGLTVFDLQELELAYAPPYSSAKDPVNMLGYAASNIVDGSSRSVQWHEIDSLIKDGALLVDVSERHERDMGIIKGSMGIPLTELRSRLSEIPKDKPVYVLCRVGLRGYLAERILKQNGYDVYNLDGGYRTYSSVFPAVSDMPESKCPIEVDDTGITHPYCGDIESHIQINACGLQCPGPITKLYSVMNEAKDGQIIEISVTDPGFAKDVKAWANTTGNTVLKTDFVDNAFKAYVMKGRQPSTVQQDAKVAPAAVRDGATIVVFSGELDKALASFIIASGAAAMGKKVTMFFTFWGLNVLRKQDAPAVEKDTLEKMFGMMMPKGPGSLPLSSMNMAGMGPKMIDYVMKKKNVDSLETMIKNALELGVNMVACAMSMDIMGIKQEELIDGVEIGGVATYLGKTDDSNLNLFI</sequence>
<dbReference type="GO" id="GO:0050451">
    <property type="term" value="F:CoA-disulfide reductase (NADPH) activity"/>
    <property type="evidence" value="ECO:0007669"/>
    <property type="project" value="UniProtKB-EC"/>
</dbReference>
<comment type="cofactor">
    <cofactor evidence="1">
        <name>FAD</name>
        <dbReference type="ChEBI" id="CHEBI:57692"/>
    </cofactor>
</comment>
<dbReference type="AlphaFoldDB" id="W8T7X9"/>
<dbReference type="Pfam" id="PF02852">
    <property type="entry name" value="Pyr_redox_dim"/>
    <property type="match status" value="1"/>
</dbReference>
<geneLocation type="plasmid" evidence="8 9">
    <name>EAL2_808p</name>
</geneLocation>
<feature type="domain" description="Rhodanese" evidence="7">
    <location>
        <begin position="465"/>
        <end position="552"/>
    </location>
</feature>
<evidence type="ECO:0000313" key="8">
    <source>
        <dbReference type="EMBL" id="AHM57834.1"/>
    </source>
</evidence>
<evidence type="ECO:0000259" key="7">
    <source>
        <dbReference type="PROSITE" id="PS50206"/>
    </source>
</evidence>
<keyword evidence="8" id="KW-0614">Plasmid</keyword>
<dbReference type="InterPro" id="IPR050260">
    <property type="entry name" value="FAD-bd_OxRdtase"/>
</dbReference>
<dbReference type="Pfam" id="PF13686">
    <property type="entry name" value="DrsE_2"/>
    <property type="match status" value="1"/>
</dbReference>
<dbReference type="InterPro" id="IPR016156">
    <property type="entry name" value="FAD/NAD-linked_Rdtase_dimer_sf"/>
</dbReference>
<accession>W8T7X9</accession>
<dbReference type="PROSITE" id="PS50206">
    <property type="entry name" value="RHODANESE_3"/>
    <property type="match status" value="1"/>
</dbReference>
<keyword evidence="5 8" id="KW-0560">Oxidoreductase</keyword>
<dbReference type="InterPro" id="IPR027396">
    <property type="entry name" value="DsrEFH-like"/>
</dbReference>
<dbReference type="Gene3D" id="3.50.50.60">
    <property type="entry name" value="FAD/NAD(P)-binding domain"/>
    <property type="match status" value="2"/>
</dbReference>
<dbReference type="Gene3D" id="3.40.1260.10">
    <property type="entry name" value="DsrEFH-like"/>
    <property type="match status" value="1"/>
</dbReference>
<dbReference type="SUPFAM" id="SSF64307">
    <property type="entry name" value="SirA-like"/>
    <property type="match status" value="1"/>
</dbReference>
<name>W8T7X9_PEPAC</name>
<dbReference type="InterPro" id="IPR004099">
    <property type="entry name" value="Pyr_nucl-diS_OxRdtase_dimer"/>
</dbReference>
<dbReference type="SUPFAM" id="SSF52821">
    <property type="entry name" value="Rhodanese/Cell cycle control phosphatase"/>
    <property type="match status" value="1"/>
</dbReference>
<dbReference type="HOGENOM" id="CLU_003291_3_1_9"/>
<dbReference type="Gene3D" id="3.40.250.10">
    <property type="entry name" value="Rhodanese-like domain"/>
    <property type="match status" value="1"/>
</dbReference>
<dbReference type="PRINTS" id="PR00368">
    <property type="entry name" value="FADPNR"/>
</dbReference>
<dbReference type="NCBIfam" id="NF010037">
    <property type="entry name" value="PRK13512.1"/>
    <property type="match status" value="1"/>
</dbReference>
<dbReference type="Proteomes" id="UP000019591">
    <property type="component" value="Plasmid EAL2_808p"/>
</dbReference>
<keyword evidence="9" id="KW-1185">Reference proteome</keyword>
<dbReference type="EC" id="1.8.1.14" evidence="8"/>
<dbReference type="KEGG" id="eac:EAL2_808p03290"/>
<dbReference type="InterPro" id="IPR023753">
    <property type="entry name" value="FAD/NAD-binding_dom"/>
</dbReference>
<evidence type="ECO:0000256" key="6">
    <source>
        <dbReference type="ARBA" id="ARBA00023284"/>
    </source>
</evidence>
<keyword evidence="4" id="KW-0274">FAD</keyword>
<dbReference type="InterPro" id="IPR032836">
    <property type="entry name" value="DsrE2-like"/>
</dbReference>
<evidence type="ECO:0000256" key="1">
    <source>
        <dbReference type="ARBA" id="ARBA00001974"/>
    </source>
</evidence>
<dbReference type="EMBL" id="CP007453">
    <property type="protein sequence ID" value="AHM57834.1"/>
    <property type="molecule type" value="Genomic_DNA"/>
</dbReference>
<dbReference type="PRINTS" id="PR00411">
    <property type="entry name" value="PNDRDTASEI"/>
</dbReference>
<comment type="similarity">
    <text evidence="2">Belongs to the class-III pyridine nucleotide-disulfide oxidoreductase family.</text>
</comment>
<protein>
    <submittedName>
        <fullName evidence="8">Coenzyme A disulfide reductase Cdr</fullName>
        <ecNumber evidence="8">1.8.1.14</ecNumber>
    </submittedName>
</protein>
<organism evidence="8 9">
    <name type="scientific">Peptoclostridium acidaminophilum DSM 3953</name>
    <dbReference type="NCBI Taxonomy" id="1286171"/>
    <lineage>
        <taxon>Bacteria</taxon>
        <taxon>Bacillati</taxon>
        <taxon>Bacillota</taxon>
        <taxon>Clostridia</taxon>
        <taxon>Peptostreptococcales</taxon>
        <taxon>Peptoclostridiaceae</taxon>
        <taxon>Peptoclostridium</taxon>
    </lineage>
</organism>
<dbReference type="eggNOG" id="COG0446">
    <property type="taxonomic scope" value="Bacteria"/>
</dbReference>
<keyword evidence="3" id="KW-0285">Flavoprotein</keyword>
<dbReference type="InterPro" id="IPR001455">
    <property type="entry name" value="TusA-like"/>
</dbReference>
<dbReference type="Pfam" id="PF00581">
    <property type="entry name" value="Rhodanese"/>
    <property type="match status" value="1"/>
</dbReference>
<dbReference type="PANTHER" id="PTHR43429">
    <property type="entry name" value="PYRIDINE NUCLEOTIDE-DISULFIDE OXIDOREDUCTASE DOMAIN-CONTAINING"/>
    <property type="match status" value="1"/>
</dbReference>
<gene>
    <name evidence="8" type="primary">cdr</name>
    <name evidence="8" type="ORF">EAL2_808p03290</name>
</gene>
<keyword evidence="6" id="KW-0676">Redox-active center</keyword>
<dbReference type="PATRIC" id="fig|1286171.3.peg.2505"/>
<evidence type="ECO:0000313" key="9">
    <source>
        <dbReference type="Proteomes" id="UP000019591"/>
    </source>
</evidence>
<reference evidence="8 9" key="1">
    <citation type="journal article" date="2014" name="Genome Announc.">
        <title>Complete Genome Sequence of Amino Acid-Utilizing Eubacterium acidaminophilum al-2 (DSM 3953).</title>
        <authorList>
            <person name="Poehlein A."/>
            <person name="Andreesen J.R."/>
            <person name="Daniel R."/>
        </authorList>
    </citation>
    <scope>NUCLEOTIDE SEQUENCE [LARGE SCALE GENOMIC DNA]</scope>
    <source>
        <strain evidence="8 9">DSM 3953</strain>
        <plasmid evidence="9">Plasmid EAL2_808p</plasmid>
    </source>
</reference>
<evidence type="ECO:0000256" key="3">
    <source>
        <dbReference type="ARBA" id="ARBA00022630"/>
    </source>
</evidence>
<dbReference type="RefSeq" id="WP_025436699.1">
    <property type="nucleotide sequence ID" value="NZ_CP007453.1"/>
</dbReference>
<dbReference type="PANTHER" id="PTHR43429:SF1">
    <property type="entry name" value="NAD(P)H SULFUR OXIDOREDUCTASE (COA-DEPENDENT)"/>
    <property type="match status" value="1"/>
</dbReference>
<dbReference type="CDD" id="cd01524">
    <property type="entry name" value="RHOD_Pyr_redox"/>
    <property type="match status" value="1"/>
</dbReference>
<dbReference type="Gene3D" id="3.30.110.40">
    <property type="entry name" value="TusA-like domain"/>
    <property type="match status" value="1"/>
</dbReference>
<evidence type="ECO:0000256" key="2">
    <source>
        <dbReference type="ARBA" id="ARBA00009130"/>
    </source>
</evidence>
<dbReference type="InterPro" id="IPR001763">
    <property type="entry name" value="Rhodanese-like_dom"/>
</dbReference>
<dbReference type="eggNOG" id="COG2210">
    <property type="taxonomic scope" value="Bacteria"/>
</dbReference>
<dbReference type="InterPro" id="IPR036188">
    <property type="entry name" value="FAD/NAD-bd_sf"/>
</dbReference>
<dbReference type="OrthoDB" id="9802028at2"/>
<proteinExistence type="inferred from homology"/>
<dbReference type="Pfam" id="PF07992">
    <property type="entry name" value="Pyr_redox_2"/>
    <property type="match status" value="1"/>
</dbReference>